<dbReference type="PROSITE" id="PS00059">
    <property type="entry name" value="ADH_ZINC"/>
    <property type="match status" value="1"/>
</dbReference>
<comment type="similarity">
    <text evidence="2 9">Belongs to the zinc-containing alcohol dehydrogenase family.</text>
</comment>
<dbReference type="Gene3D" id="3.90.180.10">
    <property type="entry name" value="Medium-chain alcohol dehydrogenases, catalytic domain"/>
    <property type="match status" value="1"/>
</dbReference>
<dbReference type="InterPro" id="IPR013154">
    <property type="entry name" value="ADH-like_N"/>
</dbReference>
<organism evidence="12 13">
    <name type="scientific">Brevibacterium yomogidense</name>
    <dbReference type="NCBI Taxonomy" id="946573"/>
    <lineage>
        <taxon>Bacteria</taxon>
        <taxon>Bacillati</taxon>
        <taxon>Actinomycetota</taxon>
        <taxon>Actinomycetes</taxon>
        <taxon>Micrococcales</taxon>
        <taxon>Brevibacteriaceae</taxon>
        <taxon>Brevibacterium</taxon>
    </lineage>
</organism>
<evidence type="ECO:0000256" key="2">
    <source>
        <dbReference type="ARBA" id="ARBA00008072"/>
    </source>
</evidence>
<reference evidence="13" key="1">
    <citation type="submission" date="2017-02" db="EMBL/GenBank/DDBJ databases">
        <authorList>
            <person name="Dridi B."/>
        </authorList>
    </citation>
    <scope>NUCLEOTIDE SEQUENCE [LARGE SCALE GENOMIC DNA]</scope>
    <source>
        <strain evidence="13">B Co 03.10</strain>
    </source>
</reference>
<evidence type="ECO:0000256" key="7">
    <source>
        <dbReference type="ARBA" id="ARBA00049164"/>
    </source>
</evidence>
<keyword evidence="4 9" id="KW-0479">Metal-binding</keyword>
<dbReference type="Proteomes" id="UP000196581">
    <property type="component" value="Unassembled WGS sequence"/>
</dbReference>
<dbReference type="CDD" id="cd08240">
    <property type="entry name" value="6_hydroxyhexanoate_dh_like"/>
    <property type="match status" value="1"/>
</dbReference>
<sequence>MAEVTHPATKRGDRFFRRNPMKVFEVASAGAPAQEADRPTPDLTGKEVLVRITNSGVCHSDVHCAEGFFDMGDAGKMPVESMGMSFPLVLGHEIVGEVTAVGPDASLTPGTEKFIVFPWIGCGECGACSEDRENYCTGARRNLSLQHDGGFAREVWVPDERYLIPVGDLDPSWAATLACSGLTGYAAVSKALTTEVDRPIAVIGTGGVGLSAVVLLKARGHKNVIAADVSEDSLKNAEAAGATATVLTTGENPVKDIINAGGGKLAAVIDFVNNTVTSSIALGTLGTGGKLVSVGLFGGQLAFPTTVVALQQLKIEGNFVGNLPELRELIELAKSTQLPQLPITEKPLEAAEVSAALTAITEGTISGRTVLVAD</sequence>
<name>A0A1X6WU07_9MICO</name>
<accession>A0A1X6WU07</accession>
<dbReference type="PANTHER" id="PTHR42940:SF8">
    <property type="entry name" value="VACUOLAR PROTEIN SORTING-ASSOCIATED PROTEIN 11"/>
    <property type="match status" value="1"/>
</dbReference>
<dbReference type="InterPro" id="IPR011032">
    <property type="entry name" value="GroES-like_sf"/>
</dbReference>
<comment type="catalytic activity">
    <reaction evidence="7">
        <text>a secondary alcohol + NAD(+) = a ketone + NADH + H(+)</text>
        <dbReference type="Rhea" id="RHEA:10740"/>
        <dbReference type="ChEBI" id="CHEBI:15378"/>
        <dbReference type="ChEBI" id="CHEBI:17087"/>
        <dbReference type="ChEBI" id="CHEBI:35681"/>
        <dbReference type="ChEBI" id="CHEBI:57540"/>
        <dbReference type="ChEBI" id="CHEBI:57945"/>
        <dbReference type="EC" id="1.1.1.1"/>
    </reaction>
</comment>
<evidence type="ECO:0000256" key="4">
    <source>
        <dbReference type="ARBA" id="ARBA00022723"/>
    </source>
</evidence>
<evidence type="ECO:0000259" key="11">
    <source>
        <dbReference type="Pfam" id="PF08240"/>
    </source>
</evidence>
<dbReference type="Pfam" id="PF08240">
    <property type="entry name" value="ADH_N"/>
    <property type="match status" value="1"/>
</dbReference>
<feature type="domain" description="Alcohol dehydrogenase-like C-terminal" evidence="10">
    <location>
        <begin position="207"/>
        <end position="334"/>
    </location>
</feature>
<keyword evidence="13" id="KW-1185">Reference proteome</keyword>
<keyword evidence="6 12" id="KW-0560">Oxidoreductase</keyword>
<evidence type="ECO:0000313" key="12">
    <source>
        <dbReference type="EMBL" id="SLM88474.1"/>
    </source>
</evidence>
<proteinExistence type="inferred from homology"/>
<evidence type="ECO:0000256" key="9">
    <source>
        <dbReference type="RuleBase" id="RU361277"/>
    </source>
</evidence>
<dbReference type="InterPro" id="IPR036291">
    <property type="entry name" value="NAD(P)-bd_dom_sf"/>
</dbReference>
<dbReference type="GO" id="GO:0005737">
    <property type="term" value="C:cytoplasm"/>
    <property type="evidence" value="ECO:0007669"/>
    <property type="project" value="TreeGrafter"/>
</dbReference>
<feature type="domain" description="Alcohol dehydrogenase-like N-terminal" evidence="11">
    <location>
        <begin position="46"/>
        <end position="166"/>
    </location>
</feature>
<dbReference type="EMBL" id="FWFF01000001">
    <property type="protein sequence ID" value="SLM88474.1"/>
    <property type="molecule type" value="Genomic_DNA"/>
</dbReference>
<protein>
    <recommendedName>
        <fullName evidence="3">alcohol dehydrogenase</fullName>
        <ecNumber evidence="3">1.1.1.1</ecNumber>
    </recommendedName>
</protein>
<dbReference type="InterPro" id="IPR013149">
    <property type="entry name" value="ADH-like_C"/>
</dbReference>
<comment type="cofactor">
    <cofactor evidence="1 9">
        <name>Zn(2+)</name>
        <dbReference type="ChEBI" id="CHEBI:29105"/>
    </cofactor>
</comment>
<dbReference type="GO" id="GO:0004022">
    <property type="term" value="F:alcohol dehydrogenase (NAD+) activity"/>
    <property type="evidence" value="ECO:0007669"/>
    <property type="project" value="UniProtKB-EC"/>
</dbReference>
<gene>
    <name evidence="12" type="ORF">FM105_00415</name>
</gene>
<evidence type="ECO:0000313" key="13">
    <source>
        <dbReference type="Proteomes" id="UP000196581"/>
    </source>
</evidence>
<dbReference type="InterPro" id="IPR002328">
    <property type="entry name" value="ADH_Zn_CS"/>
</dbReference>
<dbReference type="SUPFAM" id="SSF50129">
    <property type="entry name" value="GroES-like"/>
    <property type="match status" value="1"/>
</dbReference>
<evidence type="ECO:0000256" key="1">
    <source>
        <dbReference type="ARBA" id="ARBA00001947"/>
    </source>
</evidence>
<evidence type="ECO:0000256" key="8">
    <source>
        <dbReference type="ARBA" id="ARBA00049243"/>
    </source>
</evidence>
<evidence type="ECO:0000259" key="10">
    <source>
        <dbReference type="Pfam" id="PF00107"/>
    </source>
</evidence>
<dbReference type="Pfam" id="PF00107">
    <property type="entry name" value="ADH_zinc_N"/>
    <property type="match status" value="1"/>
</dbReference>
<keyword evidence="5 9" id="KW-0862">Zinc</keyword>
<dbReference type="GO" id="GO:0008270">
    <property type="term" value="F:zinc ion binding"/>
    <property type="evidence" value="ECO:0007669"/>
    <property type="project" value="InterPro"/>
</dbReference>
<dbReference type="AlphaFoldDB" id="A0A1X6WU07"/>
<evidence type="ECO:0000256" key="3">
    <source>
        <dbReference type="ARBA" id="ARBA00013190"/>
    </source>
</evidence>
<evidence type="ECO:0000256" key="5">
    <source>
        <dbReference type="ARBA" id="ARBA00022833"/>
    </source>
</evidence>
<dbReference type="EC" id="1.1.1.1" evidence="3"/>
<dbReference type="SUPFAM" id="SSF51735">
    <property type="entry name" value="NAD(P)-binding Rossmann-fold domains"/>
    <property type="match status" value="1"/>
</dbReference>
<dbReference type="PANTHER" id="PTHR42940">
    <property type="entry name" value="ALCOHOL DEHYDROGENASE 1-RELATED"/>
    <property type="match status" value="1"/>
</dbReference>
<dbReference type="Gene3D" id="3.40.50.720">
    <property type="entry name" value="NAD(P)-binding Rossmann-like Domain"/>
    <property type="match status" value="1"/>
</dbReference>
<comment type="catalytic activity">
    <reaction evidence="8">
        <text>a primary alcohol + NAD(+) = an aldehyde + NADH + H(+)</text>
        <dbReference type="Rhea" id="RHEA:10736"/>
        <dbReference type="ChEBI" id="CHEBI:15378"/>
        <dbReference type="ChEBI" id="CHEBI:15734"/>
        <dbReference type="ChEBI" id="CHEBI:17478"/>
        <dbReference type="ChEBI" id="CHEBI:57540"/>
        <dbReference type="ChEBI" id="CHEBI:57945"/>
        <dbReference type="EC" id="1.1.1.1"/>
    </reaction>
</comment>
<evidence type="ECO:0000256" key="6">
    <source>
        <dbReference type="ARBA" id="ARBA00023002"/>
    </source>
</evidence>